<dbReference type="PANTHER" id="PTHR43736:SF4">
    <property type="entry name" value="SLR1690 PROTEIN"/>
    <property type="match status" value="1"/>
</dbReference>
<evidence type="ECO:0000259" key="1">
    <source>
        <dbReference type="PROSITE" id="PS51462"/>
    </source>
</evidence>
<dbReference type="Gene3D" id="1.10.10.10">
    <property type="entry name" value="Winged helix-like DNA-binding domain superfamily/Winged helix DNA-binding domain"/>
    <property type="match status" value="1"/>
</dbReference>
<dbReference type="InterPro" id="IPR000086">
    <property type="entry name" value="NUDIX_hydrolase_dom"/>
</dbReference>
<dbReference type="InterPro" id="IPR036388">
    <property type="entry name" value="WH-like_DNA-bd_sf"/>
</dbReference>
<name>A0A5M6CV60_9BACT</name>
<accession>A0A5M6CV60</accession>
<dbReference type="SUPFAM" id="SSF55811">
    <property type="entry name" value="Nudix"/>
    <property type="match status" value="1"/>
</dbReference>
<organism evidence="2 3">
    <name type="scientific">Adhaeribacter rhizoryzae</name>
    <dbReference type="NCBI Taxonomy" id="2607907"/>
    <lineage>
        <taxon>Bacteria</taxon>
        <taxon>Pseudomonadati</taxon>
        <taxon>Bacteroidota</taxon>
        <taxon>Cytophagia</taxon>
        <taxon>Cytophagales</taxon>
        <taxon>Hymenobacteraceae</taxon>
        <taxon>Adhaeribacter</taxon>
    </lineage>
</organism>
<dbReference type="InterPro" id="IPR015797">
    <property type="entry name" value="NUDIX_hydrolase-like_dom_sf"/>
</dbReference>
<dbReference type="InterPro" id="IPR054105">
    <property type="entry name" value="WHD_NrtR"/>
</dbReference>
<dbReference type="PROSITE" id="PS51462">
    <property type="entry name" value="NUDIX"/>
    <property type="match status" value="1"/>
</dbReference>
<evidence type="ECO:0000313" key="3">
    <source>
        <dbReference type="Proteomes" id="UP000323426"/>
    </source>
</evidence>
<evidence type="ECO:0000313" key="2">
    <source>
        <dbReference type="EMBL" id="KAA5539114.1"/>
    </source>
</evidence>
<keyword evidence="2" id="KW-0378">Hydrolase</keyword>
<gene>
    <name evidence="2" type="ORF">F0145_24920</name>
</gene>
<dbReference type="GO" id="GO:0016787">
    <property type="term" value="F:hydrolase activity"/>
    <property type="evidence" value="ECO:0007669"/>
    <property type="project" value="UniProtKB-KW"/>
</dbReference>
<dbReference type="PANTHER" id="PTHR43736">
    <property type="entry name" value="ADP-RIBOSE PYROPHOSPHATASE"/>
    <property type="match status" value="1"/>
</dbReference>
<sequence length="253" mass="29667">MPAKEKQSIAIKAAEPAYLPQLTLDCIVLGFHQDQLRVLLLRWKGTQEWSLPGGPIQQSESVNAAAYRILKERTGLDQIYLQQFQVFGDLVRYNLPEIKTKLQHLINPELWYNRAVSIGYYALVEYSKVNPTPDLFTDECQWWEIKEIPNLLFDHNQIVEAALQALRQQINWQPIGLNLLPEQFTMPELQRLYEAILNRPLDPRNFHRKILSLNILERFPERRKGGAFKSPYLYRFNQEKYEAVLQEGNLSFL</sequence>
<dbReference type="Gene3D" id="3.90.79.10">
    <property type="entry name" value="Nucleoside Triphosphate Pyrophosphohydrolase"/>
    <property type="match status" value="1"/>
</dbReference>
<dbReference type="Proteomes" id="UP000323426">
    <property type="component" value="Unassembled WGS sequence"/>
</dbReference>
<dbReference type="Pfam" id="PF00293">
    <property type="entry name" value="NUDIX"/>
    <property type="match status" value="1"/>
</dbReference>
<protein>
    <submittedName>
        <fullName evidence="2">NUDIX hydrolase</fullName>
    </submittedName>
</protein>
<dbReference type="AlphaFoldDB" id="A0A5M6CV60"/>
<dbReference type="SUPFAM" id="SSF46785">
    <property type="entry name" value="Winged helix' DNA-binding domain"/>
    <property type="match status" value="1"/>
</dbReference>
<dbReference type="InterPro" id="IPR036390">
    <property type="entry name" value="WH_DNA-bd_sf"/>
</dbReference>
<proteinExistence type="predicted"/>
<keyword evidence="3" id="KW-1185">Reference proteome</keyword>
<dbReference type="CDD" id="cd18873">
    <property type="entry name" value="NUDIX_NadM_like"/>
    <property type="match status" value="1"/>
</dbReference>
<feature type="domain" description="Nudix hydrolase" evidence="1">
    <location>
        <begin position="21"/>
        <end position="166"/>
    </location>
</feature>
<dbReference type="Pfam" id="PF21906">
    <property type="entry name" value="WHD_NrtR"/>
    <property type="match status" value="1"/>
</dbReference>
<dbReference type="RefSeq" id="WP_150093217.1">
    <property type="nucleotide sequence ID" value="NZ_VWSF01000035.1"/>
</dbReference>
<reference evidence="2 3" key="1">
    <citation type="submission" date="2019-09" db="EMBL/GenBank/DDBJ databases">
        <title>Genome sequence and assembly of Adhaeribacter sp.</title>
        <authorList>
            <person name="Chhetri G."/>
        </authorList>
    </citation>
    <scope>NUCLEOTIDE SEQUENCE [LARGE SCALE GENOMIC DNA]</scope>
    <source>
        <strain evidence="2 3">DK36</strain>
    </source>
</reference>
<comment type="caution">
    <text evidence="2">The sequence shown here is derived from an EMBL/GenBank/DDBJ whole genome shotgun (WGS) entry which is preliminary data.</text>
</comment>
<dbReference type="EMBL" id="VWSF01000035">
    <property type="protein sequence ID" value="KAA5539114.1"/>
    <property type="molecule type" value="Genomic_DNA"/>
</dbReference>